<evidence type="ECO:0000313" key="3">
    <source>
        <dbReference type="Proteomes" id="UP000011135"/>
    </source>
</evidence>
<evidence type="ECO:0000259" key="1">
    <source>
        <dbReference type="PROSITE" id="PS01124"/>
    </source>
</evidence>
<sequence>MSRINVIFPHEETSYLKTARPSSHLQPYVDHYNEVFLDVPTGKAIWHTSIPVLNASICIHLDGPGWSYVDPSDRETVLDGSGLLGHSLDVRKSRHPGGMRNFFVSLKPGFISLLLKTQHRELENATVDINYLFKNVFLEDQLRECESFEERVRWFESFLTPFVLGRECNYKFHIVQEGLVMFQRETFQRGEHLHVICRELAVSYPTLYRYFMEVTGYSPKFCQKLLRFRKGLEKYKAEGYNFTHWQYGFADFSHFVKVTRQLTGMAPGEF</sequence>
<feature type="domain" description="HTH araC/xylS-type" evidence="1">
    <location>
        <begin position="177"/>
        <end position="270"/>
    </location>
</feature>
<dbReference type="Proteomes" id="UP000011135">
    <property type="component" value="Unassembled WGS sequence"/>
</dbReference>
<dbReference type="GO" id="GO:0003700">
    <property type="term" value="F:DNA-binding transcription factor activity"/>
    <property type="evidence" value="ECO:0007669"/>
    <property type="project" value="InterPro"/>
</dbReference>
<keyword evidence="3" id="KW-1185">Reference proteome</keyword>
<proteinExistence type="predicted"/>
<dbReference type="PROSITE" id="PS01124">
    <property type="entry name" value="HTH_ARAC_FAMILY_2"/>
    <property type="match status" value="1"/>
</dbReference>
<reference evidence="2 3" key="1">
    <citation type="submission" date="2012-12" db="EMBL/GenBank/DDBJ databases">
        <title>Genome assembly of Fulvivirga imtechensis AK7.</title>
        <authorList>
            <person name="Nupur N."/>
            <person name="Khatri I."/>
            <person name="Kumar R."/>
            <person name="Subramanian S."/>
            <person name="Pinnaka A."/>
        </authorList>
    </citation>
    <scope>NUCLEOTIDE SEQUENCE [LARGE SCALE GENOMIC DNA]</scope>
    <source>
        <strain evidence="2 3">AK7</strain>
    </source>
</reference>
<evidence type="ECO:0000313" key="2">
    <source>
        <dbReference type="EMBL" id="ELR71121.1"/>
    </source>
</evidence>
<dbReference type="GO" id="GO:0043565">
    <property type="term" value="F:sequence-specific DNA binding"/>
    <property type="evidence" value="ECO:0007669"/>
    <property type="project" value="InterPro"/>
</dbReference>
<dbReference type="Pfam" id="PF12833">
    <property type="entry name" value="HTH_18"/>
    <property type="match status" value="1"/>
</dbReference>
<protein>
    <submittedName>
        <fullName evidence="2">Transcription regulator</fullName>
    </submittedName>
</protein>
<dbReference type="Gene3D" id="1.10.10.60">
    <property type="entry name" value="Homeodomain-like"/>
    <property type="match status" value="1"/>
</dbReference>
<comment type="caution">
    <text evidence="2">The sequence shown here is derived from an EMBL/GenBank/DDBJ whole genome shotgun (WGS) entry which is preliminary data.</text>
</comment>
<dbReference type="InterPro" id="IPR018060">
    <property type="entry name" value="HTH_AraC"/>
</dbReference>
<gene>
    <name evidence="2" type="ORF">C900_03085</name>
</gene>
<dbReference type="RefSeq" id="WP_009580437.1">
    <property type="nucleotide sequence ID" value="NZ_AMZN01000045.1"/>
</dbReference>
<name>L8JQ89_9BACT</name>
<dbReference type="EMBL" id="AMZN01000045">
    <property type="protein sequence ID" value="ELR71121.1"/>
    <property type="molecule type" value="Genomic_DNA"/>
</dbReference>
<organism evidence="2 3">
    <name type="scientific">Fulvivirga imtechensis AK7</name>
    <dbReference type="NCBI Taxonomy" id="1237149"/>
    <lineage>
        <taxon>Bacteria</taxon>
        <taxon>Pseudomonadati</taxon>
        <taxon>Bacteroidota</taxon>
        <taxon>Cytophagia</taxon>
        <taxon>Cytophagales</taxon>
        <taxon>Fulvivirgaceae</taxon>
        <taxon>Fulvivirga</taxon>
    </lineage>
</organism>
<dbReference type="AlphaFoldDB" id="L8JQ89"/>
<dbReference type="STRING" id="1237149.C900_03085"/>
<dbReference type="OrthoDB" id="935959at2"/>
<dbReference type="eggNOG" id="COG2207">
    <property type="taxonomic scope" value="Bacteria"/>
</dbReference>
<accession>L8JQ89</accession>